<feature type="domain" description="Kazal-like" evidence="2">
    <location>
        <begin position="9"/>
        <end position="79"/>
    </location>
</feature>
<protein>
    <recommendedName>
        <fullName evidence="2">Kazal-like domain-containing protein</fullName>
    </recommendedName>
</protein>
<evidence type="ECO:0000259" key="2">
    <source>
        <dbReference type="PROSITE" id="PS51465"/>
    </source>
</evidence>
<dbReference type="PROSITE" id="PS51465">
    <property type="entry name" value="KAZAL_2"/>
    <property type="match status" value="1"/>
</dbReference>
<evidence type="ECO:0000313" key="4">
    <source>
        <dbReference type="Proteomes" id="UP000030742"/>
    </source>
</evidence>
<dbReference type="InterPro" id="IPR036058">
    <property type="entry name" value="Kazal_dom_sf"/>
</dbReference>
<evidence type="ECO:0000313" key="3">
    <source>
        <dbReference type="EMBL" id="ERL96025.1"/>
    </source>
</evidence>
<dbReference type="PANTHER" id="PTHR21131:SF0">
    <property type="entry name" value="GEO10195P1-RELATED"/>
    <property type="match status" value="1"/>
</dbReference>
<dbReference type="SMART" id="SM00280">
    <property type="entry name" value="KAZAL"/>
    <property type="match status" value="1"/>
</dbReference>
<sequence length="108" mass="11877">MSRIVIVLVLASIVCSTYCFDGQTRDDLGICICPRIYAPVCASDGHTYGNRCLVDCESRQLQTRGGLGLTIAKYDACEEDPALGRIGKFINTEELAEEIPVEEQVVLY</sequence>
<accession>U4V066</accession>
<dbReference type="EMBL" id="KI209370">
    <property type="protein sequence ID" value="ERL96025.1"/>
    <property type="molecule type" value="Genomic_DNA"/>
</dbReference>
<feature type="chain" id="PRO_5004656915" description="Kazal-like domain-containing protein" evidence="1">
    <location>
        <begin position="20"/>
        <end position="108"/>
    </location>
</feature>
<dbReference type="InterPro" id="IPR002350">
    <property type="entry name" value="Kazal_dom"/>
</dbReference>
<dbReference type="Gene3D" id="3.30.60.30">
    <property type="match status" value="1"/>
</dbReference>
<dbReference type="PROSITE" id="PS00282">
    <property type="entry name" value="KAZAL_1"/>
    <property type="match status" value="1"/>
</dbReference>
<dbReference type="Pfam" id="PF00050">
    <property type="entry name" value="Kazal_1"/>
    <property type="match status" value="1"/>
</dbReference>
<proteinExistence type="predicted"/>
<evidence type="ECO:0000256" key="1">
    <source>
        <dbReference type="SAM" id="SignalP"/>
    </source>
</evidence>
<dbReference type="SUPFAM" id="SSF100895">
    <property type="entry name" value="Kazal-type serine protease inhibitors"/>
    <property type="match status" value="1"/>
</dbReference>
<dbReference type="Proteomes" id="UP000030742">
    <property type="component" value="Unassembled WGS sequence"/>
</dbReference>
<organism evidence="3 4">
    <name type="scientific">Dendroctonus ponderosae</name>
    <name type="common">Mountain pine beetle</name>
    <dbReference type="NCBI Taxonomy" id="77166"/>
    <lineage>
        <taxon>Eukaryota</taxon>
        <taxon>Metazoa</taxon>
        <taxon>Ecdysozoa</taxon>
        <taxon>Arthropoda</taxon>
        <taxon>Hexapoda</taxon>
        <taxon>Insecta</taxon>
        <taxon>Pterygota</taxon>
        <taxon>Neoptera</taxon>
        <taxon>Endopterygota</taxon>
        <taxon>Coleoptera</taxon>
        <taxon>Polyphaga</taxon>
        <taxon>Cucujiformia</taxon>
        <taxon>Curculionidae</taxon>
        <taxon>Scolytinae</taxon>
        <taxon>Dendroctonus</taxon>
    </lineage>
</organism>
<gene>
    <name evidence="3" type="ORF">D910_00826</name>
</gene>
<dbReference type="AlphaFoldDB" id="U4V066"/>
<reference evidence="3 4" key="1">
    <citation type="journal article" date="2013" name="Genome Biol.">
        <title>Draft genome of the mountain pine beetle, Dendroctonus ponderosae Hopkins, a major forest pest.</title>
        <authorList>
            <person name="Keeling C.I."/>
            <person name="Yuen M.M."/>
            <person name="Liao N.Y."/>
            <person name="Docking T.R."/>
            <person name="Chan S.K."/>
            <person name="Taylor G.A."/>
            <person name="Palmquist D.L."/>
            <person name="Jackman S.D."/>
            <person name="Nguyen A."/>
            <person name="Li M."/>
            <person name="Henderson H."/>
            <person name="Janes J.K."/>
            <person name="Zhao Y."/>
            <person name="Pandoh P."/>
            <person name="Moore R."/>
            <person name="Sperling F.A."/>
            <person name="Huber D.P."/>
            <person name="Birol I."/>
            <person name="Jones S.J."/>
            <person name="Bohlmann J."/>
        </authorList>
    </citation>
    <scope>NUCLEOTIDE SEQUENCE</scope>
</reference>
<dbReference type="PANTHER" id="PTHR21131">
    <property type="entry name" value="SERINE-TYPE ENDOPEPTIDASE INHIBITOR"/>
    <property type="match status" value="1"/>
</dbReference>
<feature type="signal peptide" evidence="1">
    <location>
        <begin position="1"/>
        <end position="19"/>
    </location>
</feature>
<dbReference type="InterPro" id="IPR053265">
    <property type="entry name" value="Serpin"/>
</dbReference>
<keyword evidence="1" id="KW-0732">Signal</keyword>
<name>U4V066_DENPD</name>
<dbReference type="CDD" id="cd00104">
    <property type="entry name" value="KAZAL_FS"/>
    <property type="match status" value="1"/>
</dbReference>